<dbReference type="Pfam" id="PF00267">
    <property type="entry name" value="Porin_1"/>
    <property type="match status" value="1"/>
</dbReference>
<dbReference type="InterPro" id="IPR050298">
    <property type="entry name" value="Gram-neg_bact_OMP"/>
</dbReference>
<dbReference type="PANTHER" id="PTHR34501">
    <property type="entry name" value="PROTEIN YDDL-RELATED"/>
    <property type="match status" value="1"/>
</dbReference>
<sequence>MKKIALAVLATLVTPVLHAAEIYNKDGNKLDLYGSVRARHYFSDNTAIDGDNSYVRLGFKGQT</sequence>
<organism evidence="3 4">
    <name type="scientific">Martelella alba</name>
    <dbReference type="NCBI Taxonomy" id="2590451"/>
    <lineage>
        <taxon>Bacteria</taxon>
        <taxon>Pseudomonadati</taxon>
        <taxon>Pseudomonadota</taxon>
        <taxon>Alphaproteobacteria</taxon>
        <taxon>Hyphomicrobiales</taxon>
        <taxon>Aurantimonadaceae</taxon>
        <taxon>Martelella</taxon>
    </lineage>
</organism>
<feature type="signal peptide" evidence="2">
    <location>
        <begin position="1"/>
        <end position="19"/>
    </location>
</feature>
<name>A0ABY2SL41_9HYPH</name>
<dbReference type="EMBL" id="SZPQ01000014">
    <property type="protein sequence ID" value="TKI06361.1"/>
    <property type="molecule type" value="Genomic_DNA"/>
</dbReference>
<dbReference type="SUPFAM" id="SSF56935">
    <property type="entry name" value="Porins"/>
    <property type="match status" value="1"/>
</dbReference>
<accession>A0ABY2SL41</accession>
<dbReference type="InterPro" id="IPR023614">
    <property type="entry name" value="Porin_dom_sf"/>
</dbReference>
<dbReference type="Gene3D" id="2.40.160.10">
    <property type="entry name" value="Porin"/>
    <property type="match status" value="1"/>
</dbReference>
<dbReference type="RefSeq" id="WP_170975369.1">
    <property type="nucleotide sequence ID" value="NZ_SZPQ01000014.1"/>
</dbReference>
<protein>
    <submittedName>
        <fullName evidence="3">Porin OmpC</fullName>
    </submittedName>
</protein>
<evidence type="ECO:0000313" key="4">
    <source>
        <dbReference type="Proteomes" id="UP000305202"/>
    </source>
</evidence>
<dbReference type="Proteomes" id="UP000305202">
    <property type="component" value="Unassembled WGS sequence"/>
</dbReference>
<evidence type="ECO:0000256" key="2">
    <source>
        <dbReference type="SAM" id="SignalP"/>
    </source>
</evidence>
<evidence type="ECO:0000256" key="1">
    <source>
        <dbReference type="ARBA" id="ARBA00022729"/>
    </source>
</evidence>
<dbReference type="PRINTS" id="PR00183">
    <property type="entry name" value="ECOLIPORIN"/>
</dbReference>
<proteinExistence type="predicted"/>
<dbReference type="InterPro" id="IPR001897">
    <property type="entry name" value="Porin_gammaproteobac"/>
</dbReference>
<dbReference type="InterPro" id="IPR001702">
    <property type="entry name" value="Porin_Gram-ve"/>
</dbReference>
<keyword evidence="4" id="KW-1185">Reference proteome</keyword>
<feature type="non-terminal residue" evidence="3">
    <location>
        <position position="63"/>
    </location>
</feature>
<reference evidence="3 4" key="1">
    <citation type="submission" date="2019-04" db="EMBL/GenBank/DDBJ databases">
        <authorList>
            <person name="Li M."/>
            <person name="Gao C."/>
        </authorList>
    </citation>
    <scope>NUCLEOTIDE SEQUENCE [LARGE SCALE GENOMIC DNA]</scope>
    <source>
        <strain evidence="3 4">BGMRC 2031</strain>
    </source>
</reference>
<evidence type="ECO:0000313" key="3">
    <source>
        <dbReference type="EMBL" id="TKI06361.1"/>
    </source>
</evidence>
<keyword evidence="1 2" id="KW-0732">Signal</keyword>
<gene>
    <name evidence="3" type="ORF">FCN80_11025</name>
</gene>
<dbReference type="PANTHER" id="PTHR34501:SF2">
    <property type="entry name" value="OUTER MEMBRANE PORIN F-RELATED"/>
    <property type="match status" value="1"/>
</dbReference>
<feature type="chain" id="PRO_5046092732" evidence="2">
    <location>
        <begin position="20"/>
        <end position="63"/>
    </location>
</feature>
<comment type="caution">
    <text evidence="3">The sequence shown here is derived from an EMBL/GenBank/DDBJ whole genome shotgun (WGS) entry which is preliminary data.</text>
</comment>